<keyword evidence="5 9" id="KW-0297">G-protein coupled receptor</keyword>
<dbReference type="AlphaFoldDB" id="A0A6P8J4X5"/>
<comment type="subcellular location">
    <subcellularLocation>
        <location evidence="1">Cell membrane</location>
        <topology evidence="1">Multi-pass membrane protein</topology>
    </subcellularLocation>
</comment>
<dbReference type="PRINTS" id="PR00237">
    <property type="entry name" value="GPCRRHODOPSN"/>
</dbReference>
<feature type="transmembrane region" description="Helical" evidence="10">
    <location>
        <begin position="135"/>
        <end position="159"/>
    </location>
</feature>
<evidence type="ECO:0000256" key="8">
    <source>
        <dbReference type="ARBA" id="ARBA00023224"/>
    </source>
</evidence>
<comment type="similarity">
    <text evidence="9">Belongs to the G-protein coupled receptor 1 family.</text>
</comment>
<evidence type="ECO:0000256" key="10">
    <source>
        <dbReference type="SAM" id="Phobius"/>
    </source>
</evidence>
<dbReference type="InterPro" id="IPR000276">
    <property type="entry name" value="GPCR_Rhodpsn"/>
</dbReference>
<evidence type="ECO:0000256" key="2">
    <source>
        <dbReference type="ARBA" id="ARBA00022475"/>
    </source>
</evidence>
<keyword evidence="4 10" id="KW-1133">Transmembrane helix</keyword>
<evidence type="ECO:0000256" key="4">
    <source>
        <dbReference type="ARBA" id="ARBA00022989"/>
    </source>
</evidence>
<dbReference type="PROSITE" id="PS50262">
    <property type="entry name" value="G_PROTEIN_RECEP_F1_2"/>
    <property type="match status" value="1"/>
</dbReference>
<organism evidence="12 13">
    <name type="scientific">Actinia tenebrosa</name>
    <name type="common">Australian red waratah sea anemone</name>
    <dbReference type="NCBI Taxonomy" id="6105"/>
    <lineage>
        <taxon>Eukaryota</taxon>
        <taxon>Metazoa</taxon>
        <taxon>Cnidaria</taxon>
        <taxon>Anthozoa</taxon>
        <taxon>Hexacorallia</taxon>
        <taxon>Actiniaria</taxon>
        <taxon>Actiniidae</taxon>
        <taxon>Actinia</taxon>
    </lineage>
</organism>
<dbReference type="PROSITE" id="PS00237">
    <property type="entry name" value="G_PROTEIN_RECEP_F1_1"/>
    <property type="match status" value="1"/>
</dbReference>
<evidence type="ECO:0000313" key="13">
    <source>
        <dbReference type="RefSeq" id="XP_031573038.1"/>
    </source>
</evidence>
<dbReference type="SMART" id="SM01381">
    <property type="entry name" value="7TM_GPCR_Srsx"/>
    <property type="match status" value="1"/>
</dbReference>
<dbReference type="InterPro" id="IPR050569">
    <property type="entry name" value="TAAR"/>
</dbReference>
<dbReference type="Proteomes" id="UP000515163">
    <property type="component" value="Unplaced"/>
</dbReference>
<reference evidence="13" key="1">
    <citation type="submission" date="2025-08" db="UniProtKB">
        <authorList>
            <consortium name="RefSeq"/>
        </authorList>
    </citation>
    <scope>IDENTIFICATION</scope>
    <source>
        <tissue evidence="13">Tentacle</tissue>
    </source>
</reference>
<dbReference type="Gene3D" id="1.20.1070.10">
    <property type="entry name" value="Rhodopsin 7-helix transmembrane proteins"/>
    <property type="match status" value="1"/>
</dbReference>
<keyword evidence="7 9" id="KW-0675">Receptor</keyword>
<evidence type="ECO:0000256" key="3">
    <source>
        <dbReference type="ARBA" id="ARBA00022692"/>
    </source>
</evidence>
<dbReference type="RefSeq" id="XP_031573038.1">
    <property type="nucleotide sequence ID" value="XM_031717178.1"/>
</dbReference>
<dbReference type="InterPro" id="IPR017452">
    <property type="entry name" value="GPCR_Rhodpsn_7TM"/>
</dbReference>
<proteinExistence type="inferred from homology"/>
<evidence type="ECO:0000256" key="9">
    <source>
        <dbReference type="RuleBase" id="RU000688"/>
    </source>
</evidence>
<evidence type="ECO:0000259" key="11">
    <source>
        <dbReference type="PROSITE" id="PS50262"/>
    </source>
</evidence>
<keyword evidence="6 10" id="KW-0472">Membrane</keyword>
<evidence type="ECO:0000313" key="12">
    <source>
        <dbReference type="Proteomes" id="UP000515163"/>
    </source>
</evidence>
<evidence type="ECO:0000256" key="7">
    <source>
        <dbReference type="ARBA" id="ARBA00023170"/>
    </source>
</evidence>
<evidence type="ECO:0000256" key="6">
    <source>
        <dbReference type="ARBA" id="ARBA00023136"/>
    </source>
</evidence>
<feature type="transmembrane region" description="Helical" evidence="10">
    <location>
        <begin position="268"/>
        <end position="287"/>
    </location>
</feature>
<accession>A0A6P8J4X5</accession>
<dbReference type="PANTHER" id="PTHR24249">
    <property type="entry name" value="HISTAMINE RECEPTOR-RELATED G-PROTEIN COUPLED RECEPTOR"/>
    <property type="match status" value="1"/>
</dbReference>
<feature type="transmembrane region" description="Helical" evidence="10">
    <location>
        <begin position="58"/>
        <end position="83"/>
    </location>
</feature>
<evidence type="ECO:0000256" key="5">
    <source>
        <dbReference type="ARBA" id="ARBA00023040"/>
    </source>
</evidence>
<feature type="domain" description="G-protein coupled receptors family 1 profile" evidence="11">
    <location>
        <begin position="37"/>
        <end position="284"/>
    </location>
</feature>
<dbReference type="GO" id="GO:0004930">
    <property type="term" value="F:G protein-coupled receptor activity"/>
    <property type="evidence" value="ECO:0007669"/>
    <property type="project" value="UniProtKB-KW"/>
</dbReference>
<dbReference type="Pfam" id="PF00001">
    <property type="entry name" value="7tm_1"/>
    <property type="match status" value="1"/>
</dbReference>
<dbReference type="GO" id="GO:0005886">
    <property type="term" value="C:plasma membrane"/>
    <property type="evidence" value="ECO:0007669"/>
    <property type="project" value="UniProtKB-SubCell"/>
</dbReference>
<dbReference type="FunCoup" id="A0A6P8J4X5">
    <property type="interactions" value="700"/>
</dbReference>
<feature type="transmembrane region" description="Helical" evidence="10">
    <location>
        <begin position="89"/>
        <end position="114"/>
    </location>
</feature>
<dbReference type="KEGG" id="aten:116307038"/>
<evidence type="ECO:0000256" key="1">
    <source>
        <dbReference type="ARBA" id="ARBA00004651"/>
    </source>
</evidence>
<dbReference type="SUPFAM" id="SSF81321">
    <property type="entry name" value="Family A G protein-coupled receptor-like"/>
    <property type="match status" value="1"/>
</dbReference>
<dbReference type="OrthoDB" id="10320636at2759"/>
<protein>
    <submittedName>
        <fullName evidence="13">5-hydroxytryptamine receptor 2C-like</fullName>
    </submittedName>
</protein>
<keyword evidence="12" id="KW-1185">Reference proteome</keyword>
<keyword evidence="3 9" id="KW-0812">Transmembrane</keyword>
<keyword evidence="8 9" id="KW-0807">Transducer</keyword>
<name>A0A6P8J4X5_ACTTE</name>
<dbReference type="GeneID" id="116307038"/>
<keyword evidence="2" id="KW-1003">Cell membrane</keyword>
<gene>
    <name evidence="13" type="primary">LOC116307038</name>
</gene>
<feature type="transmembrane region" description="Helical" evidence="10">
    <location>
        <begin position="232"/>
        <end position="256"/>
    </location>
</feature>
<dbReference type="InParanoid" id="A0A6P8J4X5"/>
<dbReference type="CDD" id="cd00637">
    <property type="entry name" value="7tm_classA_rhodopsin-like"/>
    <property type="match status" value="1"/>
</dbReference>
<feature type="transmembrane region" description="Helical" evidence="10">
    <location>
        <begin position="24"/>
        <end position="46"/>
    </location>
</feature>
<dbReference type="PANTHER" id="PTHR24249:SF372">
    <property type="entry name" value="G-PROTEIN COUPLED RECEPTORS FAMILY 1 PROFILE DOMAIN-CONTAINING PROTEIN"/>
    <property type="match status" value="1"/>
</dbReference>
<sequence>MLTINSSNTSDHEGPDDQQIPWTLWLRGVIGVITVLGNLLVILLILTRPSLRTTPNWFVLSLAVADFLVGLVIISIALVFIFLYPFKGYGVYFVLAIHDFVLYASTSNLCALTLNRYIRIVHPLKQNLLRKKSNVVMLLAFSWTVAFLLPFILLVLRIFIQDSKVIRSYSTFLLCLDTFPCVFLPVAYCRVLCVVQHQRAQITRQMSQLRHNYPVNSNEREMCENNKRSANVLGGVIAFFVITNVLYTVGAWLHFLGIPTQNSTLSRISLLLLNTNSVNNIFVYGLFKKDFREEMAKVFCRKLGNRVGSTRSFGSPTKRIMEM</sequence>
<feature type="transmembrane region" description="Helical" evidence="10">
    <location>
        <begin position="171"/>
        <end position="195"/>
    </location>
</feature>